<dbReference type="EMBL" id="LSRX01000589">
    <property type="protein sequence ID" value="OLP93237.1"/>
    <property type="molecule type" value="Genomic_DNA"/>
</dbReference>
<evidence type="ECO:0000313" key="2">
    <source>
        <dbReference type="EMBL" id="OLP93237.1"/>
    </source>
</evidence>
<organism evidence="2 3">
    <name type="scientific">Symbiodinium microadriaticum</name>
    <name type="common">Dinoflagellate</name>
    <name type="synonym">Zooxanthella microadriatica</name>
    <dbReference type="NCBI Taxonomy" id="2951"/>
    <lineage>
        <taxon>Eukaryota</taxon>
        <taxon>Sar</taxon>
        <taxon>Alveolata</taxon>
        <taxon>Dinophyceae</taxon>
        <taxon>Suessiales</taxon>
        <taxon>Symbiodiniaceae</taxon>
        <taxon>Symbiodinium</taxon>
    </lineage>
</organism>
<comment type="caution">
    <text evidence="2">The sequence shown here is derived from an EMBL/GenBank/DDBJ whole genome shotgun (WGS) entry which is preliminary data.</text>
</comment>
<name>A0A1Q9DDL1_SYMMI</name>
<feature type="region of interest" description="Disordered" evidence="1">
    <location>
        <begin position="64"/>
        <end position="83"/>
    </location>
</feature>
<gene>
    <name evidence="2" type="ORF">AK812_SmicGene24871</name>
</gene>
<evidence type="ECO:0000313" key="3">
    <source>
        <dbReference type="Proteomes" id="UP000186817"/>
    </source>
</evidence>
<reference evidence="2 3" key="1">
    <citation type="submission" date="2016-02" db="EMBL/GenBank/DDBJ databases">
        <title>Genome analysis of coral dinoflagellate symbionts highlights evolutionary adaptations to a symbiotic lifestyle.</title>
        <authorList>
            <person name="Aranda M."/>
            <person name="Li Y."/>
            <person name="Liew Y.J."/>
            <person name="Baumgarten S."/>
            <person name="Simakov O."/>
            <person name="Wilson M."/>
            <person name="Piel J."/>
            <person name="Ashoor H."/>
            <person name="Bougouffa S."/>
            <person name="Bajic V.B."/>
            <person name="Ryu T."/>
            <person name="Ravasi T."/>
            <person name="Bayer T."/>
            <person name="Micklem G."/>
            <person name="Kim H."/>
            <person name="Bhak J."/>
            <person name="Lajeunesse T.C."/>
            <person name="Voolstra C.R."/>
        </authorList>
    </citation>
    <scope>NUCLEOTIDE SEQUENCE [LARGE SCALE GENOMIC DNA]</scope>
    <source>
        <strain evidence="2 3">CCMP2467</strain>
    </source>
</reference>
<dbReference type="AlphaFoldDB" id="A0A1Q9DDL1"/>
<keyword evidence="3" id="KW-1185">Reference proteome</keyword>
<dbReference type="Proteomes" id="UP000186817">
    <property type="component" value="Unassembled WGS sequence"/>
</dbReference>
<protein>
    <submittedName>
        <fullName evidence="2">Uncharacterized protein</fullName>
    </submittedName>
</protein>
<accession>A0A1Q9DDL1</accession>
<proteinExistence type="predicted"/>
<evidence type="ECO:0000256" key="1">
    <source>
        <dbReference type="SAM" id="MobiDB-lite"/>
    </source>
</evidence>
<sequence>MQRRLPCQHAKSQAPTRAEYIFGSPRKKIIAWTLFLEVSDGSCHGRDRSGAKMRDLMDPKAAVAGNAARGQPTASSQPAESAEPWLVADDSSRLYTMFGKAYDAPTLRDITSRGETPEILYKDFFPLAKPFGIDRNFGRS</sequence>